<dbReference type="Pfam" id="PF00583">
    <property type="entry name" value="Acetyltransf_1"/>
    <property type="match status" value="1"/>
</dbReference>
<dbReference type="GO" id="GO:0016747">
    <property type="term" value="F:acyltransferase activity, transferring groups other than amino-acyl groups"/>
    <property type="evidence" value="ECO:0007669"/>
    <property type="project" value="InterPro"/>
</dbReference>
<dbReference type="CDD" id="cd04301">
    <property type="entry name" value="NAT_SF"/>
    <property type="match status" value="1"/>
</dbReference>
<organism evidence="2 3">
    <name type="scientific">Rossellomorea aquimaris</name>
    <dbReference type="NCBI Taxonomy" id="189382"/>
    <lineage>
        <taxon>Bacteria</taxon>
        <taxon>Bacillati</taxon>
        <taxon>Bacillota</taxon>
        <taxon>Bacilli</taxon>
        <taxon>Bacillales</taxon>
        <taxon>Bacillaceae</taxon>
        <taxon>Rossellomorea</taxon>
    </lineage>
</organism>
<gene>
    <name evidence="2" type="ORF">BHE18_07235</name>
</gene>
<comment type="caution">
    <text evidence="2">The sequence shown here is derived from an EMBL/GenBank/DDBJ whole genome shotgun (WGS) entry which is preliminary data.</text>
</comment>
<evidence type="ECO:0000313" key="2">
    <source>
        <dbReference type="EMBL" id="OIU72411.1"/>
    </source>
</evidence>
<dbReference type="AlphaFoldDB" id="A0A1J6WW36"/>
<keyword evidence="3" id="KW-1185">Reference proteome</keyword>
<protein>
    <submittedName>
        <fullName evidence="2">GNAT family N-acetyltransferase</fullName>
    </submittedName>
</protein>
<reference evidence="2 3" key="1">
    <citation type="submission" date="2016-09" db="EMBL/GenBank/DDBJ databases">
        <title>Bacillus aquimaris SAMM genome sequence reveals colonization and biosurfactant production capacities.</title>
        <authorList>
            <person name="Waghmode S.R."/>
            <person name="Suryavanshi M.V."/>
        </authorList>
    </citation>
    <scope>NUCLEOTIDE SEQUENCE [LARGE SCALE GENOMIC DNA]</scope>
    <source>
        <strain evidence="2 3">SAMM</strain>
    </source>
</reference>
<feature type="domain" description="N-acetyltransferase" evidence="1">
    <location>
        <begin position="17"/>
        <end position="218"/>
    </location>
</feature>
<dbReference type="SUPFAM" id="SSF55729">
    <property type="entry name" value="Acyl-CoA N-acyltransferases (Nat)"/>
    <property type="match status" value="1"/>
</dbReference>
<dbReference type="EMBL" id="MINN01000074">
    <property type="protein sequence ID" value="OIU72411.1"/>
    <property type="molecule type" value="Genomic_DNA"/>
</dbReference>
<proteinExistence type="predicted"/>
<accession>A0A1J6WW36</accession>
<dbReference type="RefSeq" id="WP_071618060.1">
    <property type="nucleotide sequence ID" value="NZ_MINN01000074.1"/>
</dbReference>
<dbReference type="PROSITE" id="PS51186">
    <property type="entry name" value="GNAT"/>
    <property type="match status" value="1"/>
</dbReference>
<dbReference type="OrthoDB" id="9811121at2"/>
<name>A0A1J6WW36_9BACI</name>
<evidence type="ECO:0000259" key="1">
    <source>
        <dbReference type="PROSITE" id="PS51186"/>
    </source>
</evidence>
<dbReference type="InterPro" id="IPR000182">
    <property type="entry name" value="GNAT_dom"/>
</dbReference>
<sequence>MYRKQQFVFRNNQIHKATIRNYTTSDFNGLIEIQKRAFPPPFPPELWWNREQLSSHINNFPLGALCVEIDGKIAGSMTGLIVDFDPAHPHHTWDEMTDEGYIRSHREHGNTLYVVDLCIDPEFRGFKLGKELMNAMYEIVVHLQLDRLLGGGRIPTYHKFSKHLTIEEYVHKLTSGEYKDPVITFLLQCGRTPLKAVKGYLDDKESCNYGLLMEWKNPFITHKKKD</sequence>
<keyword evidence="2" id="KW-0808">Transferase</keyword>
<dbReference type="InterPro" id="IPR016181">
    <property type="entry name" value="Acyl_CoA_acyltransferase"/>
</dbReference>
<dbReference type="Proteomes" id="UP000182062">
    <property type="component" value="Unassembled WGS sequence"/>
</dbReference>
<dbReference type="Gene3D" id="3.40.630.30">
    <property type="match status" value="1"/>
</dbReference>
<evidence type="ECO:0000313" key="3">
    <source>
        <dbReference type="Proteomes" id="UP000182062"/>
    </source>
</evidence>